<dbReference type="InParanoid" id="A5DYB2"/>
<dbReference type="Proteomes" id="UP000001996">
    <property type="component" value="Unassembled WGS sequence"/>
</dbReference>
<reference evidence="2 3" key="1">
    <citation type="journal article" date="2009" name="Nature">
        <title>Evolution of pathogenicity and sexual reproduction in eight Candida genomes.</title>
        <authorList>
            <person name="Butler G."/>
            <person name="Rasmussen M.D."/>
            <person name="Lin M.F."/>
            <person name="Santos M.A."/>
            <person name="Sakthikumar S."/>
            <person name="Munro C.A."/>
            <person name="Rheinbay E."/>
            <person name="Grabherr M."/>
            <person name="Forche A."/>
            <person name="Reedy J.L."/>
            <person name="Agrafioti I."/>
            <person name="Arnaud M.B."/>
            <person name="Bates S."/>
            <person name="Brown A.J."/>
            <person name="Brunke S."/>
            <person name="Costanzo M.C."/>
            <person name="Fitzpatrick D.A."/>
            <person name="de Groot P.W."/>
            <person name="Harris D."/>
            <person name="Hoyer L.L."/>
            <person name="Hube B."/>
            <person name="Klis F.M."/>
            <person name="Kodira C."/>
            <person name="Lennard N."/>
            <person name="Logue M.E."/>
            <person name="Martin R."/>
            <person name="Neiman A.M."/>
            <person name="Nikolaou E."/>
            <person name="Quail M.A."/>
            <person name="Quinn J."/>
            <person name="Santos M.C."/>
            <person name="Schmitzberger F.F."/>
            <person name="Sherlock G."/>
            <person name="Shah P."/>
            <person name="Silverstein K.A."/>
            <person name="Skrzypek M.S."/>
            <person name="Soll D."/>
            <person name="Staggs R."/>
            <person name="Stansfield I."/>
            <person name="Stumpf M.P."/>
            <person name="Sudbery P.E."/>
            <person name="Srikantha T."/>
            <person name="Zeng Q."/>
            <person name="Berman J."/>
            <person name="Berriman M."/>
            <person name="Heitman J."/>
            <person name="Gow N.A."/>
            <person name="Lorenz M.C."/>
            <person name="Birren B.W."/>
            <person name="Kellis M."/>
            <person name="Cuomo C.A."/>
        </authorList>
    </citation>
    <scope>NUCLEOTIDE SEQUENCE [LARGE SCALE GENOMIC DNA]</scope>
    <source>
        <strain evidence="3">ATCC 11503 / BCRC 21390 / CBS 2605 / JCM 1781 / NBRC 1676 / NRRL YB-4239</strain>
    </source>
</reference>
<feature type="compositionally biased region" description="Acidic residues" evidence="1">
    <location>
        <begin position="240"/>
        <end position="256"/>
    </location>
</feature>
<feature type="region of interest" description="Disordered" evidence="1">
    <location>
        <begin position="239"/>
        <end position="286"/>
    </location>
</feature>
<dbReference type="EMBL" id="CH981526">
    <property type="protein sequence ID" value="EDK44170.1"/>
    <property type="molecule type" value="Genomic_DNA"/>
</dbReference>
<dbReference type="AlphaFoldDB" id="A5DYB2"/>
<sequence>MSLEPPTTARVTLHTTKGSIKLALFAKELPLTSLSFLQSIYAQDFTDEEFELPQDTSSSEKPIMLNFGHVKTFDPLHEKEPLNGETAQELMIVPKELHPRIKCKRGGYLAISRNQWMISMTELSGVSNVVGKIYNVNDDDQDHDHDDKKDSWFVLKSIADGEKESIVSTKDDGEKVKITKFVYPVKITGGSIDVPFFEMHEVEKRKLEKERLQGLKRKNNGDDKKNEVAKKKSRVVLTYDDVEDDEEDDDDEDEDGGRENLGRLKVKSIYDKPKQTSDKDTNTKDIIGSSDEELLLLLVSDDDDHGEKNVNQNLRQADDKDNHKEGGSSGEGSSEEESDLDSEEEEEKMREINRDPTIDSKYDPYLDLKEAESITYQQLKTHKFNPF</sequence>
<dbReference type="InterPro" id="IPR029000">
    <property type="entry name" value="Cyclophilin-like_dom_sf"/>
</dbReference>
<keyword evidence="3" id="KW-1185">Reference proteome</keyword>
<feature type="compositionally biased region" description="Basic and acidic residues" evidence="1">
    <location>
        <begin position="257"/>
        <end position="283"/>
    </location>
</feature>
<feature type="compositionally biased region" description="Basic and acidic residues" evidence="1">
    <location>
        <begin position="316"/>
        <end position="326"/>
    </location>
</feature>
<proteinExistence type="predicted"/>
<dbReference type="VEuPathDB" id="FungiDB:LELG_02349"/>
<dbReference type="STRING" id="379508.A5DYB2"/>
<dbReference type="GeneID" id="5233224"/>
<gene>
    <name evidence="2" type="ORF">LELG_02349</name>
</gene>
<evidence type="ECO:0000256" key="1">
    <source>
        <dbReference type="SAM" id="MobiDB-lite"/>
    </source>
</evidence>
<feature type="region of interest" description="Disordered" evidence="1">
    <location>
        <begin position="298"/>
        <end position="364"/>
    </location>
</feature>
<dbReference type="eggNOG" id="KOG0885">
    <property type="taxonomic scope" value="Eukaryota"/>
</dbReference>
<protein>
    <submittedName>
        <fullName evidence="2">Uncharacterized protein</fullName>
    </submittedName>
</protein>
<organism evidence="2 3">
    <name type="scientific">Lodderomyces elongisporus (strain ATCC 11503 / CBS 2605 / JCM 1781 / NBRC 1676 / NRRL YB-4239)</name>
    <name type="common">Yeast</name>
    <name type="synonym">Saccharomyces elongisporus</name>
    <dbReference type="NCBI Taxonomy" id="379508"/>
    <lineage>
        <taxon>Eukaryota</taxon>
        <taxon>Fungi</taxon>
        <taxon>Dikarya</taxon>
        <taxon>Ascomycota</taxon>
        <taxon>Saccharomycotina</taxon>
        <taxon>Pichiomycetes</taxon>
        <taxon>Debaryomycetaceae</taxon>
        <taxon>Candida/Lodderomyces clade</taxon>
        <taxon>Lodderomyces</taxon>
    </lineage>
</organism>
<accession>A5DYB2</accession>
<dbReference type="HOGENOM" id="CLU_713846_0_0_1"/>
<dbReference type="KEGG" id="lel:PVL30_003196"/>
<evidence type="ECO:0000313" key="3">
    <source>
        <dbReference type="Proteomes" id="UP000001996"/>
    </source>
</evidence>
<evidence type="ECO:0000313" key="2">
    <source>
        <dbReference type="EMBL" id="EDK44170.1"/>
    </source>
</evidence>
<dbReference type="FunCoup" id="A5DYB2">
    <property type="interactions" value="1083"/>
</dbReference>
<dbReference type="SUPFAM" id="SSF50891">
    <property type="entry name" value="Cyclophilin-like"/>
    <property type="match status" value="1"/>
</dbReference>
<feature type="compositionally biased region" description="Acidic residues" evidence="1">
    <location>
        <begin position="333"/>
        <end position="346"/>
    </location>
</feature>
<name>A5DYB2_LODEL</name>
<dbReference type="OrthoDB" id="442970at2759"/>
<feature type="compositionally biased region" description="Basic and acidic residues" evidence="1">
    <location>
        <begin position="347"/>
        <end position="364"/>
    </location>
</feature>